<dbReference type="GO" id="GO:0051287">
    <property type="term" value="F:NAD binding"/>
    <property type="evidence" value="ECO:0007669"/>
    <property type="project" value="UniProtKB-ARBA"/>
</dbReference>
<dbReference type="GO" id="GO:0003951">
    <property type="term" value="F:NAD+ kinase activity"/>
    <property type="evidence" value="ECO:0007669"/>
    <property type="project" value="InterPro"/>
</dbReference>
<dbReference type="STRING" id="391936.S7S_07510"/>
<proteinExistence type="predicted"/>
<evidence type="ECO:0000313" key="1">
    <source>
        <dbReference type="EMBL" id="AJD47918.1"/>
    </source>
</evidence>
<keyword evidence="2" id="KW-1185">Reference proteome</keyword>
<dbReference type="PIRSF" id="PIRSF016907">
    <property type="entry name" value="Kin_ATP-NAD"/>
    <property type="match status" value="1"/>
</dbReference>
<dbReference type="PANTHER" id="PTHR40697:SF2">
    <property type="entry name" value="ATP-NAD KINASE-RELATED"/>
    <property type="match status" value="1"/>
</dbReference>
<dbReference type="KEGG" id="apac:S7S_07510"/>
<protein>
    <submittedName>
        <fullName evidence="1">NAD(+)/NADH kinase</fullName>
    </submittedName>
</protein>
<dbReference type="InterPro" id="IPR039065">
    <property type="entry name" value="AcoX-like"/>
</dbReference>
<dbReference type="RefSeq" id="WP_008735642.1">
    <property type="nucleotide sequence ID" value="NZ_CP004387.1"/>
</dbReference>
<dbReference type="GO" id="GO:0005524">
    <property type="term" value="F:ATP binding"/>
    <property type="evidence" value="ECO:0007669"/>
    <property type="project" value="UniProtKB-ARBA"/>
</dbReference>
<dbReference type="Gene3D" id="3.40.50.10330">
    <property type="entry name" value="Probable inorganic polyphosphate/atp-NAD kinase, domain 1"/>
    <property type="match status" value="1"/>
</dbReference>
<dbReference type="SUPFAM" id="SSF111331">
    <property type="entry name" value="NAD kinase/diacylglycerol kinase-like"/>
    <property type="match status" value="1"/>
</dbReference>
<dbReference type="Proteomes" id="UP000006764">
    <property type="component" value="Chromosome"/>
</dbReference>
<reference evidence="1 2" key="1">
    <citation type="journal article" date="2012" name="J. Bacteriol.">
        <title>Genome sequence of an alkane-degrading bacterium, Alcanivorax pacificus type strain W11-5, isolated from deep sea sediment.</title>
        <authorList>
            <person name="Lai Q."/>
            <person name="Shao Z."/>
        </authorList>
    </citation>
    <scope>NUCLEOTIDE SEQUENCE [LARGE SCALE GENOMIC DNA]</scope>
    <source>
        <strain evidence="1 2">W11-5</strain>
    </source>
</reference>
<dbReference type="Pfam" id="PF20143">
    <property type="entry name" value="NAD_kinase_C"/>
    <property type="match status" value="1"/>
</dbReference>
<keyword evidence="1" id="KW-0418">Kinase</keyword>
<dbReference type="PANTHER" id="PTHR40697">
    <property type="entry name" value="ACETOIN CATABOLISM PROTEIN X"/>
    <property type="match status" value="1"/>
</dbReference>
<dbReference type="OrthoDB" id="5511344at2"/>
<evidence type="ECO:0000313" key="2">
    <source>
        <dbReference type="Proteomes" id="UP000006764"/>
    </source>
</evidence>
<name>A0A0B4XN57_9GAMM</name>
<dbReference type="EMBL" id="CP004387">
    <property type="protein sequence ID" value="AJD47918.1"/>
    <property type="molecule type" value="Genomic_DNA"/>
</dbReference>
<dbReference type="InterPro" id="IPR016064">
    <property type="entry name" value="NAD/diacylglycerol_kinase_sf"/>
</dbReference>
<dbReference type="InterPro" id="IPR017438">
    <property type="entry name" value="ATP-NAD_kinase_N"/>
</dbReference>
<dbReference type="InterPro" id="IPR002504">
    <property type="entry name" value="NADK"/>
</dbReference>
<dbReference type="HOGENOM" id="CLU_064691_0_0_6"/>
<dbReference type="GO" id="GO:0006741">
    <property type="term" value="P:NADP+ biosynthetic process"/>
    <property type="evidence" value="ECO:0007669"/>
    <property type="project" value="InterPro"/>
</dbReference>
<dbReference type="AlphaFoldDB" id="A0A0B4XN57"/>
<gene>
    <name evidence="1" type="ORF">S7S_07510</name>
</gene>
<dbReference type="Pfam" id="PF01513">
    <property type="entry name" value="NAD_kinase"/>
    <property type="match status" value="1"/>
</dbReference>
<dbReference type="InterPro" id="IPR011386">
    <property type="entry name" value="Put_ATP-NAD_kin"/>
</dbReference>
<accession>A0A0B4XN57</accession>
<organism evidence="1 2">
    <name type="scientific">Isoalcanivorax pacificus W11-5</name>
    <dbReference type="NCBI Taxonomy" id="391936"/>
    <lineage>
        <taxon>Bacteria</taxon>
        <taxon>Pseudomonadati</taxon>
        <taxon>Pseudomonadota</taxon>
        <taxon>Gammaproteobacteria</taxon>
        <taxon>Oceanospirillales</taxon>
        <taxon>Alcanivoracaceae</taxon>
        <taxon>Isoalcanivorax</taxon>
    </lineage>
</organism>
<sequence length="379" mass="39559">MSEQVPRPLCIGLLVNPLAGLGGAVALKGSDGADTVAEALSRGAVPQAGPRAVRALAALRDSGVPVRLLTWGGEMGERWAAEAGVPAQVLGQPSSPSTPPDTREAVRTLAAEGIDVLLFAGGDGTARDVYDTLGTGLPVLGIPAGCKMHSGVYAVNPEAAGSLLGALVRGELVGLTDGEVRDIDEQAFRDGIVRARYYGTLRVPDNSRLLQQVKCGGRETEDMQVTELAAWMAGQLEPDTWYLMGSGSTVAEVMTQLGLPNTLLGVDVVRNGERVAADVTATEILALIGDAPARAVITVIGGQGHLFGRGNQQFSPAVIRRLGRDHFHVLATRLKLASLRGRPLQVDTGDAALDRALAGWMPVVSGYEDQVLYPVGAEP</sequence>
<keyword evidence="1" id="KW-0808">Transferase</keyword>